<dbReference type="InterPro" id="IPR051790">
    <property type="entry name" value="Cytochrome_c-biogenesis_DsbD"/>
</dbReference>
<dbReference type="AlphaFoldDB" id="A0A545TN11"/>
<protein>
    <submittedName>
        <fullName evidence="9">Cytochrome c biogenesis protein CcdA</fullName>
    </submittedName>
</protein>
<evidence type="ECO:0000256" key="7">
    <source>
        <dbReference type="SAM" id="Phobius"/>
    </source>
</evidence>
<dbReference type="EMBL" id="VHSH01000006">
    <property type="protein sequence ID" value="TQV78613.1"/>
    <property type="molecule type" value="Genomic_DNA"/>
</dbReference>
<name>A0A545TN11_9PROT</name>
<dbReference type="GO" id="GO:0016020">
    <property type="term" value="C:membrane"/>
    <property type="evidence" value="ECO:0007669"/>
    <property type="project" value="UniProtKB-SubCell"/>
</dbReference>
<evidence type="ECO:0000259" key="8">
    <source>
        <dbReference type="Pfam" id="PF02683"/>
    </source>
</evidence>
<evidence type="ECO:0000256" key="6">
    <source>
        <dbReference type="ARBA" id="ARBA00023136"/>
    </source>
</evidence>
<dbReference type="Pfam" id="PF02683">
    <property type="entry name" value="DsbD_TM"/>
    <property type="match status" value="1"/>
</dbReference>
<keyword evidence="10" id="KW-1185">Reference proteome</keyword>
<evidence type="ECO:0000256" key="3">
    <source>
        <dbReference type="ARBA" id="ARBA00022692"/>
    </source>
</evidence>
<keyword evidence="4" id="KW-0201">Cytochrome c-type biogenesis</keyword>
<keyword evidence="3 7" id="KW-0812">Transmembrane</keyword>
<dbReference type="PANTHER" id="PTHR31272:SF4">
    <property type="entry name" value="CYTOCHROME C-TYPE BIOGENESIS PROTEIN HI_1454-RELATED"/>
    <property type="match status" value="1"/>
</dbReference>
<proteinExistence type="inferred from homology"/>
<gene>
    <name evidence="9" type="ORF">FKG95_18860</name>
</gene>
<evidence type="ECO:0000256" key="4">
    <source>
        <dbReference type="ARBA" id="ARBA00022748"/>
    </source>
</evidence>
<evidence type="ECO:0000313" key="9">
    <source>
        <dbReference type="EMBL" id="TQV78613.1"/>
    </source>
</evidence>
<evidence type="ECO:0000256" key="5">
    <source>
        <dbReference type="ARBA" id="ARBA00022989"/>
    </source>
</evidence>
<dbReference type="Proteomes" id="UP000315252">
    <property type="component" value="Unassembled WGS sequence"/>
</dbReference>
<dbReference type="PANTHER" id="PTHR31272">
    <property type="entry name" value="CYTOCHROME C-TYPE BIOGENESIS PROTEIN HI_1454-RELATED"/>
    <property type="match status" value="1"/>
</dbReference>
<sequence>MGFDVSLGGAFVAGLLSFLSPCVLPLVPPYLCFIGGLSMEEVAEGTETGASRRVAAAALSFVLGFMTVFVALGASASMVGQLVAEHLGILSYVAGAVIIVMGLHFLGLVRIPLLYREARFHASARPAGLFGAYAVGLAFAFGWTPCVGPVLAAILFMAGSEETVGRGAGLLTAYGLGIGIPFLLAALFAGQFLQFARRFRRHVANVEKAMGGLLVATGILFITGSMSTISYWLLETFPQLGNVG</sequence>
<keyword evidence="6 7" id="KW-0472">Membrane</keyword>
<dbReference type="GO" id="GO:0017004">
    <property type="term" value="P:cytochrome complex assembly"/>
    <property type="evidence" value="ECO:0007669"/>
    <property type="project" value="UniProtKB-KW"/>
</dbReference>
<feature type="transmembrane region" description="Helical" evidence="7">
    <location>
        <begin position="171"/>
        <end position="193"/>
    </location>
</feature>
<feature type="transmembrane region" description="Helical" evidence="7">
    <location>
        <begin position="130"/>
        <end position="159"/>
    </location>
</feature>
<organism evidence="9 10">
    <name type="scientific">Denitrobaculum tricleocarpae</name>
    <dbReference type="NCBI Taxonomy" id="2591009"/>
    <lineage>
        <taxon>Bacteria</taxon>
        <taxon>Pseudomonadati</taxon>
        <taxon>Pseudomonadota</taxon>
        <taxon>Alphaproteobacteria</taxon>
        <taxon>Rhodospirillales</taxon>
        <taxon>Rhodospirillaceae</taxon>
        <taxon>Denitrobaculum</taxon>
    </lineage>
</organism>
<dbReference type="InterPro" id="IPR003834">
    <property type="entry name" value="Cyt_c_assmbl_TM_dom"/>
</dbReference>
<evidence type="ECO:0000256" key="1">
    <source>
        <dbReference type="ARBA" id="ARBA00004141"/>
    </source>
</evidence>
<keyword evidence="5 7" id="KW-1133">Transmembrane helix</keyword>
<feature type="transmembrane region" description="Helical" evidence="7">
    <location>
        <begin position="6"/>
        <end position="33"/>
    </location>
</feature>
<feature type="domain" description="Cytochrome C biogenesis protein transmembrane" evidence="8">
    <location>
        <begin position="7"/>
        <end position="221"/>
    </location>
</feature>
<feature type="transmembrane region" description="Helical" evidence="7">
    <location>
        <begin position="54"/>
        <end position="77"/>
    </location>
</feature>
<feature type="transmembrane region" description="Helical" evidence="7">
    <location>
        <begin position="89"/>
        <end position="109"/>
    </location>
</feature>
<feature type="transmembrane region" description="Helical" evidence="7">
    <location>
        <begin position="213"/>
        <end position="234"/>
    </location>
</feature>
<comment type="caution">
    <text evidence="9">The sequence shown here is derived from an EMBL/GenBank/DDBJ whole genome shotgun (WGS) entry which is preliminary data.</text>
</comment>
<dbReference type="RefSeq" id="WP_142897946.1">
    <property type="nucleotide sequence ID" value="NZ_ML660057.1"/>
</dbReference>
<comment type="similarity">
    <text evidence="2">Belongs to the DsbD family.</text>
</comment>
<dbReference type="OrthoDB" id="9803065at2"/>
<comment type="subcellular location">
    <subcellularLocation>
        <location evidence="1">Membrane</location>
        <topology evidence="1">Multi-pass membrane protein</topology>
    </subcellularLocation>
</comment>
<accession>A0A545TN11</accession>
<reference evidence="9 10" key="1">
    <citation type="submission" date="2019-06" db="EMBL/GenBank/DDBJ databases">
        <title>Whole genome sequence for Rhodospirillaceae sp. R148.</title>
        <authorList>
            <person name="Wang G."/>
        </authorList>
    </citation>
    <scope>NUCLEOTIDE SEQUENCE [LARGE SCALE GENOMIC DNA]</scope>
    <source>
        <strain evidence="9 10">R148</strain>
    </source>
</reference>
<evidence type="ECO:0000313" key="10">
    <source>
        <dbReference type="Proteomes" id="UP000315252"/>
    </source>
</evidence>
<evidence type="ECO:0000256" key="2">
    <source>
        <dbReference type="ARBA" id="ARBA00006143"/>
    </source>
</evidence>